<keyword evidence="2" id="KW-0863">Zinc-finger</keyword>
<reference evidence="6" key="1">
    <citation type="journal article" date="2021" name="Viruses">
        <title>Identification and Full Characterisation of Two Novel Crustacean Infecting Members of the Family Nudiviridae Provides Support for Two Subfamilies.</title>
        <authorList>
            <person name="Bateman K.S."/>
            <person name="Kerr R."/>
            <person name="Stentiford G.D."/>
            <person name="Bean T.P."/>
            <person name="Hooper C."/>
            <person name="Van Eynde B."/>
            <person name="Delbare D."/>
            <person name="Bojko J."/>
            <person name="Christiaens O."/>
            <person name="Taning C.N.T."/>
            <person name="Smagghe G."/>
            <person name="van Oers M.M."/>
            <person name="van Aerle R."/>
        </authorList>
    </citation>
    <scope>NUCLEOTIDE SEQUENCE</scope>
    <source>
        <strain evidence="6">AN1</strain>
    </source>
</reference>
<evidence type="ECO:0000313" key="6">
    <source>
        <dbReference type="EMBL" id="UBZ25542.1"/>
    </source>
</evidence>
<evidence type="ECO:0000313" key="7">
    <source>
        <dbReference type="Proteomes" id="UP000831195"/>
    </source>
</evidence>
<evidence type="ECO:0000259" key="5">
    <source>
        <dbReference type="Pfam" id="PF01485"/>
    </source>
</evidence>
<accession>A0AAE9BZ21</accession>
<dbReference type="EMBL" id="MZ311577">
    <property type="protein sequence ID" value="UBZ25542.1"/>
    <property type="molecule type" value="Genomic_DNA"/>
</dbReference>
<proteinExistence type="predicted"/>
<dbReference type="Proteomes" id="UP000831195">
    <property type="component" value="Segment"/>
</dbReference>
<evidence type="ECO:0000256" key="1">
    <source>
        <dbReference type="ARBA" id="ARBA00022723"/>
    </source>
</evidence>
<feature type="domain" description="IBR" evidence="5">
    <location>
        <begin position="1190"/>
        <end position="1239"/>
    </location>
</feature>
<keyword evidence="4" id="KW-0862">Zinc</keyword>
<name>A0AAE9BZ21_9VIRU</name>
<organism evidence="6 7">
    <name type="scientific">Crangon crangon nudivirus</name>
    <dbReference type="NCBI Taxonomy" id="2880838"/>
    <lineage>
        <taxon>Viruses</taxon>
        <taxon>Viruses incertae sedis</taxon>
        <taxon>Naldaviricetes</taxon>
        <taxon>Lefavirales</taxon>
        <taxon>Nudiviridae</taxon>
        <taxon>Gammanudivirus</taxon>
        <taxon>Gammanudivirus cracrangonis</taxon>
    </lineage>
</organism>
<keyword evidence="3" id="KW-0833">Ubl conjugation pathway</keyword>
<keyword evidence="7" id="KW-1185">Reference proteome</keyword>
<evidence type="ECO:0000256" key="2">
    <source>
        <dbReference type="ARBA" id="ARBA00022771"/>
    </source>
</evidence>
<sequence length="1320" mass="152697">MASIARLLDKRILPEVSQSMLRDSYYFKNLNDRDLDYHNYDIVAHYMDSFNFKVVEDCRQQLLHIADMNYMTGQRLHLGLVIDCTAEPWNGGYREELLKFVNRLKTPYWAFGVILSIVLYSDINPQRPEDLFMKAYINIDLDSATKLIRSLNTEAHNDDTPNLYISRSSDGRCSLLAIKYLQKCHRLMNMNIPLLIENVTTSDRRDHYGYMMQEYLELQMAGGHSAILTRPYMETGVVSLCDRTCIESYAVRMLGMATTGYTDDGTDLEENEDIFIVHLIFKRPDPMPHKLYSLDKKKNLVAANIWRFNSLAPTMIHYLYILNLRSPLTKKGLDVCQRYTDNMNATTSVRERKFLQATMTLHYHRYEANCYPHATTLNKKDDAQSYLERRITYAIGDEVLARFMKTLKAKSVMHAGIHVIYYAVCKKHLRTKQTIAQYMKDKIPIVLALDNHYNELYCNFTDPCIDCRTHTANTTNVIYVTVNKTMPVVAPPTTMTTYEDLYNLHLLVLSLSIATELPSADLSPSEYRTVPLICVDSDAAVLPLTELFNHWKLVAGSRLAEMFKMFLNHFGPFAFDKIPFNKYVILFDKRTLTLRPSLFYQPSHLSFFRKILPEQAYLEYIDRGFLVNMTAAFWTQCRIRNHPTYRKIDKLWPAYQKWCETCNTNHALMYYLDTQGLGEPNDMLNNMYQTVEPYRKKLRSHKPMPNNRSIWVNSLTPLDTLHPNARCMTSIYHQEPSARHGHYFFKCETCCVWYYVAKYMPKLIDGTSAPKCPLCSSRAYNELSMTTTCSIHGKMWWGMYHYNVTPVSGCIFCPHNYTEHSIPVNAKKPTHKPLYKLIDNVDVLTILGCSYAPNYHLLKSRDIGQLKDKISREVTSLYEIFDYMGLLKVLNTTMPLYNPNTPLIETLTCGVTNVKIPHYIIKKIMAEKVAMDVTIEEFTTNLVTCTLQCTLCDNKDNLMMKRFCVDGCSAQYCHGCFFGILRSKIRQLLSDTHYIPVSEWLQLKCLHCTRPNPWLPYIHNIKPSPVESNLLEQCLDTIGEFDRVTSAGKAIKTLYTRVLKKDRITLDQIPVLKYCKRCNMMYGVPLPPPRDCANLIDVDEDMPYRCAACLVAIKEIEIKRGIVKEKPLLELQGDEVAKILNFERHVDIEKLFRENNNTVIVHDVRLSNTGTYRSLTIEQFQALWERTLGKREYLDQIPDQRKCPRCGVFISKVANCAWMVCIMCQQQFCWVCVSPTHTPGEVVPYCNGHAVLVPGSCLFPINGRVTLTTLYEYDAEHYNVDDVNSSLLVPIRMKRFARERELRIILGEPLPNFRHEGGGV</sequence>
<dbReference type="GO" id="GO:0008270">
    <property type="term" value="F:zinc ion binding"/>
    <property type="evidence" value="ECO:0007669"/>
    <property type="project" value="UniProtKB-KW"/>
</dbReference>
<evidence type="ECO:0000256" key="4">
    <source>
        <dbReference type="ARBA" id="ARBA00022833"/>
    </source>
</evidence>
<dbReference type="InterPro" id="IPR002867">
    <property type="entry name" value="IBR_dom"/>
</dbReference>
<dbReference type="SUPFAM" id="SSF57850">
    <property type="entry name" value="RING/U-box"/>
    <property type="match status" value="1"/>
</dbReference>
<keyword evidence="1" id="KW-0479">Metal-binding</keyword>
<gene>
    <name evidence="6" type="ORF">CcNV_057</name>
</gene>
<evidence type="ECO:0000256" key="3">
    <source>
        <dbReference type="ARBA" id="ARBA00022786"/>
    </source>
</evidence>
<dbReference type="Gene3D" id="1.20.120.1750">
    <property type="match status" value="1"/>
</dbReference>
<dbReference type="Pfam" id="PF01485">
    <property type="entry name" value="IBR"/>
    <property type="match status" value="1"/>
</dbReference>
<protein>
    <recommendedName>
        <fullName evidence="5">IBR domain-containing protein</fullName>
    </recommendedName>
</protein>